<gene>
    <name evidence="9" type="ORF">EK0264_06195</name>
</gene>
<comment type="subcellular location">
    <subcellularLocation>
        <location evidence="1">Cell membrane</location>
        <topology evidence="1">Peripheral membrane protein</topology>
    </subcellularLocation>
</comment>
<dbReference type="PROSITE" id="PS00211">
    <property type="entry name" value="ABC_TRANSPORTER_1"/>
    <property type="match status" value="1"/>
</dbReference>
<evidence type="ECO:0000256" key="4">
    <source>
        <dbReference type="ARBA" id="ARBA00022475"/>
    </source>
</evidence>
<dbReference type="CDD" id="cd03257">
    <property type="entry name" value="ABC_NikE_OppD_transporters"/>
    <property type="match status" value="1"/>
</dbReference>
<dbReference type="GO" id="GO:0016887">
    <property type="term" value="F:ATP hydrolysis activity"/>
    <property type="evidence" value="ECO:0007669"/>
    <property type="project" value="InterPro"/>
</dbReference>
<dbReference type="GO" id="GO:0005886">
    <property type="term" value="C:plasma membrane"/>
    <property type="evidence" value="ECO:0007669"/>
    <property type="project" value="UniProtKB-SubCell"/>
</dbReference>
<dbReference type="RefSeq" id="WP_159543960.1">
    <property type="nucleotide sequence ID" value="NZ_CP047156.1"/>
</dbReference>
<keyword evidence="3" id="KW-0813">Transport</keyword>
<dbReference type="InterPro" id="IPR013563">
    <property type="entry name" value="Oligopep_ABC_C"/>
</dbReference>
<evidence type="ECO:0000259" key="8">
    <source>
        <dbReference type="PROSITE" id="PS50893"/>
    </source>
</evidence>
<evidence type="ECO:0000313" key="10">
    <source>
        <dbReference type="Proteomes" id="UP000463857"/>
    </source>
</evidence>
<accession>A0A7L4YKW9</accession>
<dbReference type="Pfam" id="PF08352">
    <property type="entry name" value="oligo_HPY"/>
    <property type="match status" value="1"/>
</dbReference>
<name>A0A7L4YKW9_9ACTN</name>
<dbReference type="InParanoid" id="A0A7L4YKW9"/>
<dbReference type="PANTHER" id="PTHR43297">
    <property type="entry name" value="OLIGOPEPTIDE TRANSPORT ATP-BINDING PROTEIN APPD"/>
    <property type="match status" value="1"/>
</dbReference>
<reference evidence="9 10" key="1">
    <citation type="journal article" date="2018" name="Int. J. Syst. Evol. Microbiol.">
        <title>Epidermidibacterium keratini gen. nov., sp. nov., a member of the family Sporichthyaceae, isolated from keratin epidermis.</title>
        <authorList>
            <person name="Lee D.G."/>
            <person name="Trujillo M.E."/>
            <person name="Kang S."/>
            <person name="Nam J.J."/>
            <person name="Kim Y.J."/>
        </authorList>
    </citation>
    <scope>NUCLEOTIDE SEQUENCE [LARGE SCALE GENOMIC DNA]</scope>
    <source>
        <strain evidence="9 10">EPI-7</strain>
    </source>
</reference>
<evidence type="ECO:0000256" key="3">
    <source>
        <dbReference type="ARBA" id="ARBA00022448"/>
    </source>
</evidence>
<evidence type="ECO:0000256" key="7">
    <source>
        <dbReference type="ARBA" id="ARBA00023136"/>
    </source>
</evidence>
<dbReference type="EMBL" id="CP047156">
    <property type="protein sequence ID" value="QHB99914.1"/>
    <property type="molecule type" value="Genomic_DNA"/>
</dbReference>
<dbReference type="OrthoDB" id="3327300at2"/>
<evidence type="ECO:0000313" key="9">
    <source>
        <dbReference type="EMBL" id="QHB99914.1"/>
    </source>
</evidence>
<organism evidence="9 10">
    <name type="scientific">Epidermidibacterium keratini</name>
    <dbReference type="NCBI Taxonomy" id="1891644"/>
    <lineage>
        <taxon>Bacteria</taxon>
        <taxon>Bacillati</taxon>
        <taxon>Actinomycetota</taxon>
        <taxon>Actinomycetes</taxon>
        <taxon>Sporichthyales</taxon>
        <taxon>Sporichthyaceae</taxon>
        <taxon>Epidermidibacterium</taxon>
    </lineage>
</organism>
<dbReference type="Gene3D" id="3.40.50.300">
    <property type="entry name" value="P-loop containing nucleotide triphosphate hydrolases"/>
    <property type="match status" value="1"/>
</dbReference>
<dbReference type="Pfam" id="PF00005">
    <property type="entry name" value="ABC_tran"/>
    <property type="match status" value="1"/>
</dbReference>
<dbReference type="GO" id="GO:0015833">
    <property type="term" value="P:peptide transport"/>
    <property type="evidence" value="ECO:0007669"/>
    <property type="project" value="InterPro"/>
</dbReference>
<dbReference type="NCBIfam" id="TIGR01727">
    <property type="entry name" value="oligo_HPY"/>
    <property type="match status" value="1"/>
</dbReference>
<dbReference type="FunFam" id="3.40.50.300:FF:000016">
    <property type="entry name" value="Oligopeptide ABC transporter ATP-binding component"/>
    <property type="match status" value="1"/>
</dbReference>
<evidence type="ECO:0000256" key="6">
    <source>
        <dbReference type="ARBA" id="ARBA00022840"/>
    </source>
</evidence>
<evidence type="ECO:0000256" key="5">
    <source>
        <dbReference type="ARBA" id="ARBA00022741"/>
    </source>
</evidence>
<dbReference type="SUPFAM" id="SSF52540">
    <property type="entry name" value="P-loop containing nucleoside triphosphate hydrolases"/>
    <property type="match status" value="1"/>
</dbReference>
<keyword evidence="5" id="KW-0547">Nucleotide-binding</keyword>
<dbReference type="InterPro" id="IPR003439">
    <property type="entry name" value="ABC_transporter-like_ATP-bd"/>
</dbReference>
<proteinExistence type="inferred from homology"/>
<keyword evidence="6 9" id="KW-0067">ATP-binding</keyword>
<dbReference type="KEGG" id="eke:EK0264_06195"/>
<evidence type="ECO:0000256" key="1">
    <source>
        <dbReference type="ARBA" id="ARBA00004202"/>
    </source>
</evidence>
<dbReference type="PROSITE" id="PS50893">
    <property type="entry name" value="ABC_TRANSPORTER_2"/>
    <property type="match status" value="1"/>
</dbReference>
<keyword evidence="7" id="KW-0472">Membrane</keyword>
<keyword evidence="10" id="KW-1185">Reference proteome</keyword>
<dbReference type="InterPro" id="IPR050388">
    <property type="entry name" value="ABC_Ni/Peptide_Import"/>
</dbReference>
<dbReference type="PANTHER" id="PTHR43297:SF2">
    <property type="entry name" value="DIPEPTIDE TRANSPORT ATP-BINDING PROTEIN DPPD"/>
    <property type="match status" value="1"/>
</dbReference>
<evidence type="ECO:0000256" key="2">
    <source>
        <dbReference type="ARBA" id="ARBA00005417"/>
    </source>
</evidence>
<dbReference type="InterPro" id="IPR027417">
    <property type="entry name" value="P-loop_NTPase"/>
</dbReference>
<dbReference type="InterPro" id="IPR017871">
    <property type="entry name" value="ABC_transporter-like_CS"/>
</dbReference>
<dbReference type="GO" id="GO:0005524">
    <property type="term" value="F:ATP binding"/>
    <property type="evidence" value="ECO:0007669"/>
    <property type="project" value="UniProtKB-KW"/>
</dbReference>
<dbReference type="SMART" id="SM00382">
    <property type="entry name" value="AAA"/>
    <property type="match status" value="1"/>
</dbReference>
<comment type="similarity">
    <text evidence="2">Belongs to the ABC transporter superfamily.</text>
</comment>
<feature type="domain" description="ABC transporter" evidence="8">
    <location>
        <begin position="20"/>
        <end position="271"/>
    </location>
</feature>
<dbReference type="AlphaFoldDB" id="A0A7L4YKW9"/>
<protein>
    <submittedName>
        <fullName evidence="9">ATP-binding cassette domain-containing protein</fullName>
    </submittedName>
</protein>
<dbReference type="InterPro" id="IPR003593">
    <property type="entry name" value="AAA+_ATPase"/>
</dbReference>
<sequence length="344" mass="37376">MTNVTESPATSARTPSEGLLQVEGLSIDFATDHGWANVVNQVSFDIGPGRILGLVGESGSGKTVTSLSILGLIPTPPGRISNGHIWYAGEDLTAISDERLREIRGNEISMIFQEPMTSLNPAFTIGDQIGEAWRVHRGGKRATADKRAAEMLDLVGIPNATRRLRDYPHEFSGGMRQRAMIAMALVCDPKLLIADEPTTALDVTVQAQILELLLRLRDETGTGIIFITHDLGVVAELCDEVAVMYAGQIVETAVGAELFQQPKHPYSEGLLTAMPQLGPRGQRLASIPGRTPEPWAMPDGCRFHPRCGYAQDRCKTGAIELRQLGDTREARCVRADELDLEGAR</sequence>
<dbReference type="Proteomes" id="UP000463857">
    <property type="component" value="Chromosome"/>
</dbReference>
<keyword evidence="4" id="KW-1003">Cell membrane</keyword>